<keyword evidence="1" id="KW-1133">Transmembrane helix</keyword>
<name>A0A1G8LIR7_9SPHI</name>
<dbReference type="RefSeq" id="WP_091175457.1">
    <property type="nucleotide sequence ID" value="NZ_CP071878.2"/>
</dbReference>
<keyword evidence="1" id="KW-0472">Membrane</keyword>
<dbReference type="Proteomes" id="UP000199705">
    <property type="component" value="Unassembled WGS sequence"/>
</dbReference>
<keyword evidence="3" id="KW-1185">Reference proteome</keyword>
<protein>
    <submittedName>
        <fullName evidence="2">Uncharacterized protein</fullName>
    </submittedName>
</protein>
<proteinExistence type="predicted"/>
<evidence type="ECO:0000256" key="1">
    <source>
        <dbReference type="SAM" id="Phobius"/>
    </source>
</evidence>
<gene>
    <name evidence="2" type="ORF">SAMN05192573_12350</name>
</gene>
<feature type="transmembrane region" description="Helical" evidence="1">
    <location>
        <begin position="45"/>
        <end position="64"/>
    </location>
</feature>
<evidence type="ECO:0000313" key="3">
    <source>
        <dbReference type="Proteomes" id="UP000199705"/>
    </source>
</evidence>
<dbReference type="EMBL" id="FNCG01000023">
    <property type="protein sequence ID" value="SDI55543.1"/>
    <property type="molecule type" value="Genomic_DNA"/>
</dbReference>
<sequence length="168" mass="19382">MTEIFDTYTHRPFIYKLMQVPAVLMIAALVLILFDGDNFNLFEDIVVSICLFVGLAGFLVHSMWKNMPTYIKDGELLLQEDGVSLREDIFMLNDLKMIEINCYNYAGWSKRSRSDGSRNKIMITKMNGELIKQKFVISSVKKSHNLGMIMKQWKQEGFKIISNGIDLI</sequence>
<dbReference type="AlphaFoldDB" id="A0A1G8LIR7"/>
<evidence type="ECO:0000313" key="2">
    <source>
        <dbReference type="EMBL" id="SDI55543.1"/>
    </source>
</evidence>
<accession>A0A1G8LIR7</accession>
<reference evidence="3" key="1">
    <citation type="submission" date="2016-10" db="EMBL/GenBank/DDBJ databases">
        <authorList>
            <person name="Varghese N."/>
            <person name="Submissions S."/>
        </authorList>
    </citation>
    <scope>NUCLEOTIDE SEQUENCE [LARGE SCALE GENOMIC DNA]</scope>
    <source>
        <strain evidence="3">Gh-67</strain>
    </source>
</reference>
<feature type="transmembrane region" description="Helical" evidence="1">
    <location>
        <begin position="12"/>
        <end position="33"/>
    </location>
</feature>
<keyword evidence="1" id="KW-0812">Transmembrane</keyword>
<organism evidence="2 3">
    <name type="scientific">Mucilaginibacter gossypii</name>
    <dbReference type="NCBI Taxonomy" id="551996"/>
    <lineage>
        <taxon>Bacteria</taxon>
        <taxon>Pseudomonadati</taxon>
        <taxon>Bacteroidota</taxon>
        <taxon>Sphingobacteriia</taxon>
        <taxon>Sphingobacteriales</taxon>
        <taxon>Sphingobacteriaceae</taxon>
        <taxon>Mucilaginibacter</taxon>
    </lineage>
</organism>